<dbReference type="Pfam" id="PF20043">
    <property type="entry name" value="DUF6445"/>
    <property type="match status" value="1"/>
</dbReference>
<name>A0ABT0KQC3_9GAMM</name>
<sequence length="253" mass="28516">MTISSINSASNDTKKTAAHSASSINPNLHIQVMQLPNSEHLIWVIDDFITDFASLVDYSKTKAYFNNVGADGTLFPGMRDEMPRPYYQSLSSLITLLAKQPKGEYFKQHQIAKCWLSKVTLSPLQLNASQTMPHFDSLAEHDMAAVHYLNDVQLGGTSFYRYKGADKLHLSHDDKDIIFKMVDEVKQVAASRKGYITDSDDLFEKVFSIDAKPNRIVIYSGNILHSANITDEVEFDKRSEHNRTSINSFFSIA</sequence>
<feature type="region of interest" description="Disordered" evidence="1">
    <location>
        <begin position="1"/>
        <end position="20"/>
    </location>
</feature>
<dbReference type="RefSeq" id="WP_248955571.1">
    <property type="nucleotide sequence ID" value="NZ_JAKIKU010000004.1"/>
</dbReference>
<proteinExistence type="predicted"/>
<gene>
    <name evidence="2" type="ORF">L2737_09505</name>
</gene>
<feature type="compositionally biased region" description="Polar residues" evidence="1">
    <location>
        <begin position="1"/>
        <end position="11"/>
    </location>
</feature>
<dbReference type="InterPro" id="IPR045617">
    <property type="entry name" value="DUF6445"/>
</dbReference>
<dbReference type="Proteomes" id="UP001202134">
    <property type="component" value="Unassembled WGS sequence"/>
</dbReference>
<protein>
    <submittedName>
        <fullName evidence="2">DUF6445 family protein</fullName>
    </submittedName>
</protein>
<evidence type="ECO:0000313" key="3">
    <source>
        <dbReference type="Proteomes" id="UP001202134"/>
    </source>
</evidence>
<accession>A0ABT0KQC3</accession>
<comment type="caution">
    <text evidence="2">The sequence shown here is derived from an EMBL/GenBank/DDBJ whole genome shotgun (WGS) entry which is preliminary data.</text>
</comment>
<keyword evidence="3" id="KW-1185">Reference proteome</keyword>
<evidence type="ECO:0000313" key="2">
    <source>
        <dbReference type="EMBL" id="MCL1045560.1"/>
    </source>
</evidence>
<organism evidence="2 3">
    <name type="scientific">Shewanella electrodiphila</name>
    <dbReference type="NCBI Taxonomy" id="934143"/>
    <lineage>
        <taxon>Bacteria</taxon>
        <taxon>Pseudomonadati</taxon>
        <taxon>Pseudomonadota</taxon>
        <taxon>Gammaproteobacteria</taxon>
        <taxon>Alteromonadales</taxon>
        <taxon>Shewanellaceae</taxon>
        <taxon>Shewanella</taxon>
    </lineage>
</organism>
<evidence type="ECO:0000256" key="1">
    <source>
        <dbReference type="SAM" id="MobiDB-lite"/>
    </source>
</evidence>
<reference evidence="2 3" key="1">
    <citation type="submission" date="2022-01" db="EMBL/GenBank/DDBJ databases">
        <title>Whole genome-based taxonomy of the Shewanellaceae.</title>
        <authorList>
            <person name="Martin-Rodriguez A.J."/>
        </authorList>
    </citation>
    <scope>NUCLEOTIDE SEQUENCE [LARGE SCALE GENOMIC DNA]</scope>
    <source>
        <strain evidence="2 3">DSM 24955</strain>
    </source>
</reference>
<dbReference type="EMBL" id="JAKIKU010000004">
    <property type="protein sequence ID" value="MCL1045560.1"/>
    <property type="molecule type" value="Genomic_DNA"/>
</dbReference>